<dbReference type="SUPFAM" id="SSF51445">
    <property type="entry name" value="(Trans)glycosidases"/>
    <property type="match status" value="1"/>
</dbReference>
<dbReference type="PANTHER" id="PTHR45708:SF49">
    <property type="entry name" value="ENDOCHITINASE"/>
    <property type="match status" value="1"/>
</dbReference>
<dbReference type="GO" id="GO:0008843">
    <property type="term" value="F:endochitinase activity"/>
    <property type="evidence" value="ECO:0007669"/>
    <property type="project" value="UniProtKB-EC"/>
</dbReference>
<dbReference type="NCBIfam" id="TIGR04183">
    <property type="entry name" value="Por_Secre_tail"/>
    <property type="match status" value="1"/>
</dbReference>
<evidence type="ECO:0000256" key="4">
    <source>
        <dbReference type="ARBA" id="ARBA00023295"/>
    </source>
</evidence>
<evidence type="ECO:0000313" key="9">
    <source>
        <dbReference type="Proteomes" id="UP000324376"/>
    </source>
</evidence>
<dbReference type="EC" id="3.2.1.14" evidence="1"/>
<dbReference type="InterPro" id="IPR017853">
    <property type="entry name" value="GH"/>
</dbReference>
<protein>
    <recommendedName>
        <fullName evidence="1">chitinase</fullName>
        <ecNumber evidence="1">3.2.1.14</ecNumber>
    </recommendedName>
</protein>
<keyword evidence="9" id="KW-1185">Reference proteome</keyword>
<organism evidence="8 9">
    <name type="scientific">Aquimarina intermedia</name>
    <dbReference type="NCBI Taxonomy" id="350814"/>
    <lineage>
        <taxon>Bacteria</taxon>
        <taxon>Pseudomonadati</taxon>
        <taxon>Bacteroidota</taxon>
        <taxon>Flavobacteriia</taxon>
        <taxon>Flavobacteriales</taxon>
        <taxon>Flavobacteriaceae</taxon>
        <taxon>Aquimarina</taxon>
    </lineage>
</organism>
<comment type="caution">
    <text evidence="8">The sequence shown here is derived from an EMBL/GenBank/DDBJ whole genome shotgun (WGS) entry which is preliminary data.</text>
</comment>
<dbReference type="InterPro" id="IPR001579">
    <property type="entry name" value="Glyco_hydro_18_chit_AS"/>
</dbReference>
<feature type="domain" description="GH18" evidence="7">
    <location>
        <begin position="1"/>
        <end position="249"/>
    </location>
</feature>
<dbReference type="InterPro" id="IPR001223">
    <property type="entry name" value="Glyco_hydro18_cat"/>
</dbReference>
<name>A0A5S5CBV3_9FLAO</name>
<keyword evidence="2" id="KW-0732">Signal</keyword>
<dbReference type="AlphaFoldDB" id="A0A5S5CBV3"/>
<dbReference type="CDD" id="cd02871">
    <property type="entry name" value="GH18_chitinase_D-like"/>
    <property type="match status" value="1"/>
</dbReference>
<dbReference type="Pfam" id="PF18962">
    <property type="entry name" value="Por_Secre_tail"/>
    <property type="match status" value="1"/>
</dbReference>
<evidence type="ECO:0000256" key="1">
    <source>
        <dbReference type="ARBA" id="ARBA00012729"/>
    </source>
</evidence>
<dbReference type="Pfam" id="PF00704">
    <property type="entry name" value="Glyco_hydro_18"/>
    <property type="match status" value="1"/>
</dbReference>
<reference evidence="8 9" key="1">
    <citation type="submission" date="2019-07" db="EMBL/GenBank/DDBJ databases">
        <title>Genomic Encyclopedia of Archaeal and Bacterial Type Strains, Phase II (KMG-II): from individual species to whole genera.</title>
        <authorList>
            <person name="Goeker M."/>
        </authorList>
    </citation>
    <scope>NUCLEOTIDE SEQUENCE [LARGE SCALE GENOMIC DNA]</scope>
    <source>
        <strain evidence="8 9">DSM 17527</strain>
    </source>
</reference>
<proteinExistence type="inferred from homology"/>
<dbReference type="PANTHER" id="PTHR45708">
    <property type="entry name" value="ENDOCHITINASE"/>
    <property type="match status" value="1"/>
</dbReference>
<gene>
    <name evidence="8" type="ORF">BD809_10233</name>
</gene>
<comment type="similarity">
    <text evidence="6">Belongs to the glycosyl hydrolase 18 family.</text>
</comment>
<dbReference type="Gene3D" id="3.20.20.80">
    <property type="entry name" value="Glycosidases"/>
    <property type="match status" value="1"/>
</dbReference>
<keyword evidence="3 5" id="KW-0378">Hydrolase</keyword>
<evidence type="ECO:0000259" key="7">
    <source>
        <dbReference type="PROSITE" id="PS51910"/>
    </source>
</evidence>
<dbReference type="GO" id="GO:0005975">
    <property type="term" value="P:carbohydrate metabolic process"/>
    <property type="evidence" value="ECO:0007669"/>
    <property type="project" value="InterPro"/>
</dbReference>
<sequence length="348" mass="37779">MGGETGVVCVSTPVDAQAFSTSMINIIREYGFDGMDIDFEGQSISLVGGDTDFKNPTSPKVVNLISAFRTILSQFGSDFVLSMAPETLFVQGGFSSYGGPAGAYLPVIYALRNDMDYIHVQHYNTGCMLGLDGLCYSSATADFHVAMADMLLQGFPVAGGQQFPALRPDQVAIGLPATGSAAGSGFTAPAEVHKALDYIIEGQSFGGRYTLRNPSGYANFRGLMTWSINWDKASVFGFSNPHRAYIDGLDRSPLLRQDSTVLNQKIEASIFPNPIKDNILSLSLKGMSSNVDFRFQAFTLNGISVLNEVRTQTGSLEHMFDVSILKMGLYFYTISFGNQKIQGKFIKQ</sequence>
<dbReference type="InterPro" id="IPR050542">
    <property type="entry name" value="Glycosyl_Hydrlase18_Chitinase"/>
</dbReference>
<dbReference type="EMBL" id="VNHU01000002">
    <property type="protein sequence ID" value="TYP75826.1"/>
    <property type="molecule type" value="Genomic_DNA"/>
</dbReference>
<accession>A0A5S5CBV3</accession>
<evidence type="ECO:0000256" key="6">
    <source>
        <dbReference type="RuleBase" id="RU004453"/>
    </source>
</evidence>
<dbReference type="Proteomes" id="UP000324376">
    <property type="component" value="Unassembled WGS sequence"/>
</dbReference>
<dbReference type="PROSITE" id="PS01095">
    <property type="entry name" value="GH18_1"/>
    <property type="match status" value="1"/>
</dbReference>
<evidence type="ECO:0000256" key="2">
    <source>
        <dbReference type="ARBA" id="ARBA00022729"/>
    </source>
</evidence>
<evidence type="ECO:0000313" key="8">
    <source>
        <dbReference type="EMBL" id="TYP75826.1"/>
    </source>
</evidence>
<dbReference type="PROSITE" id="PS51910">
    <property type="entry name" value="GH18_2"/>
    <property type="match status" value="1"/>
</dbReference>
<keyword evidence="4 5" id="KW-0326">Glycosidase</keyword>
<evidence type="ECO:0000256" key="5">
    <source>
        <dbReference type="RuleBase" id="RU000489"/>
    </source>
</evidence>
<dbReference type="InterPro" id="IPR026444">
    <property type="entry name" value="Secre_tail"/>
</dbReference>
<evidence type="ECO:0000256" key="3">
    <source>
        <dbReference type="ARBA" id="ARBA00022801"/>
    </source>
</evidence>